<feature type="chain" id="PRO_5007588767" evidence="2">
    <location>
        <begin position="25"/>
        <end position="239"/>
    </location>
</feature>
<dbReference type="InterPro" id="IPR029058">
    <property type="entry name" value="AB_hydrolase_fold"/>
</dbReference>
<keyword evidence="3" id="KW-0378">Hydrolase</keyword>
<gene>
    <name evidence="3" type="ORF">KK1_014787</name>
</gene>
<dbReference type="GO" id="GO:0006508">
    <property type="term" value="P:proteolysis"/>
    <property type="evidence" value="ECO:0007669"/>
    <property type="project" value="InterPro"/>
</dbReference>
<reference evidence="3 4" key="1">
    <citation type="journal article" date="2012" name="Nat. Biotechnol.">
        <title>Draft genome sequence of pigeonpea (Cajanus cajan), an orphan legume crop of resource-poor farmers.</title>
        <authorList>
            <person name="Varshney R.K."/>
            <person name="Chen W."/>
            <person name="Li Y."/>
            <person name="Bharti A.K."/>
            <person name="Saxena R.K."/>
            <person name="Schlueter J.A."/>
            <person name="Donoghue M.T."/>
            <person name="Azam S."/>
            <person name="Fan G."/>
            <person name="Whaley A.M."/>
            <person name="Farmer A.D."/>
            <person name="Sheridan J."/>
            <person name="Iwata A."/>
            <person name="Tuteja R."/>
            <person name="Penmetsa R.V."/>
            <person name="Wu W."/>
            <person name="Upadhyaya H.D."/>
            <person name="Yang S.P."/>
            <person name="Shah T."/>
            <person name="Saxena K.B."/>
            <person name="Michael T."/>
            <person name="McCombie W.R."/>
            <person name="Yang B."/>
            <person name="Zhang G."/>
            <person name="Yang H."/>
            <person name="Wang J."/>
            <person name="Spillane C."/>
            <person name="Cook D.R."/>
            <person name="May G.D."/>
            <person name="Xu X."/>
            <person name="Jackson S.A."/>
        </authorList>
    </citation>
    <scope>NUCLEOTIDE SEQUENCE [LARGE SCALE GENOMIC DNA]</scope>
    <source>
        <strain evidence="4">cv. Asha</strain>
    </source>
</reference>
<sequence length="239" mass="26532">MKNLPFYACLLNLSLLVFLPHSKATQADKLDELILSRSSQNPPVTLSWEEEDAIKFHSIANVASQEGLRQADKIVTLPGQPYGVNFDQYSGYVTVDPVAGRELFYYFVESPHNSSTKPLVLWLNGGPGCSSLGYGAFVELGPFRVNSDGKTLFLNKYAWNEDTFTLFPSGRRCSLYPCPLEQLSVGLYALLGVKDGKPKHLGFKIHVNAPCRLLCLNLLFCFNSVDAPRVDGVYLYPCP</sequence>
<dbReference type="GO" id="GO:0004185">
    <property type="term" value="F:serine-type carboxypeptidase activity"/>
    <property type="evidence" value="ECO:0007669"/>
    <property type="project" value="UniProtKB-EC"/>
</dbReference>
<dbReference type="EMBL" id="CM003612">
    <property type="protein sequence ID" value="KYP59354.1"/>
    <property type="molecule type" value="Genomic_DNA"/>
</dbReference>
<dbReference type="GO" id="GO:0005773">
    <property type="term" value="C:vacuole"/>
    <property type="evidence" value="ECO:0007669"/>
    <property type="project" value="TreeGrafter"/>
</dbReference>
<evidence type="ECO:0000313" key="4">
    <source>
        <dbReference type="Proteomes" id="UP000075243"/>
    </source>
</evidence>
<keyword evidence="4" id="KW-1185">Reference proteome</keyword>
<dbReference type="InterPro" id="IPR001563">
    <property type="entry name" value="Peptidase_S10"/>
</dbReference>
<dbReference type="STRING" id="3821.A0A151SX32"/>
<evidence type="ECO:0000256" key="2">
    <source>
        <dbReference type="SAM" id="SignalP"/>
    </source>
</evidence>
<evidence type="ECO:0000256" key="1">
    <source>
        <dbReference type="ARBA" id="ARBA00009431"/>
    </source>
</evidence>
<evidence type="ECO:0000313" key="3">
    <source>
        <dbReference type="EMBL" id="KYP59354.1"/>
    </source>
</evidence>
<dbReference type="Gramene" id="C.cajan_14358.t">
    <property type="protein sequence ID" value="C.cajan_14358.t"/>
    <property type="gene ID" value="C.cajan_14358"/>
</dbReference>
<dbReference type="PANTHER" id="PTHR11802:SF459">
    <property type="entry name" value="SERINE CARBOXYPEPTIDASE 1"/>
    <property type="match status" value="1"/>
</dbReference>
<dbReference type="SUPFAM" id="SSF53474">
    <property type="entry name" value="alpha/beta-Hydrolases"/>
    <property type="match status" value="1"/>
</dbReference>
<keyword evidence="2" id="KW-0732">Signal</keyword>
<accession>A0A151SX32</accession>
<protein>
    <submittedName>
        <fullName evidence="3">Serine carboxypeptidase-like 40</fullName>
        <ecNumber evidence="3">3.4.16.6</ecNumber>
    </submittedName>
</protein>
<dbReference type="EC" id="3.4.16.6" evidence="3"/>
<dbReference type="PANTHER" id="PTHR11802">
    <property type="entry name" value="SERINE PROTEASE FAMILY S10 SERINE CARBOXYPEPTIDASE"/>
    <property type="match status" value="1"/>
</dbReference>
<feature type="signal peptide" evidence="2">
    <location>
        <begin position="1"/>
        <end position="24"/>
    </location>
</feature>
<dbReference type="Gene3D" id="3.40.50.1820">
    <property type="entry name" value="alpha/beta hydrolase"/>
    <property type="match status" value="1"/>
</dbReference>
<dbReference type="Proteomes" id="UP000075243">
    <property type="component" value="Chromosome 10"/>
</dbReference>
<comment type="similarity">
    <text evidence="1">Belongs to the peptidase S10 family.</text>
</comment>
<name>A0A151SX32_CAJCA</name>
<proteinExistence type="inferred from homology"/>
<dbReference type="AlphaFoldDB" id="A0A151SX32"/>
<dbReference type="Pfam" id="PF00450">
    <property type="entry name" value="Peptidase_S10"/>
    <property type="match status" value="1"/>
</dbReference>
<organism evidence="3 4">
    <name type="scientific">Cajanus cajan</name>
    <name type="common">Pigeon pea</name>
    <name type="synonym">Cajanus indicus</name>
    <dbReference type="NCBI Taxonomy" id="3821"/>
    <lineage>
        <taxon>Eukaryota</taxon>
        <taxon>Viridiplantae</taxon>
        <taxon>Streptophyta</taxon>
        <taxon>Embryophyta</taxon>
        <taxon>Tracheophyta</taxon>
        <taxon>Spermatophyta</taxon>
        <taxon>Magnoliopsida</taxon>
        <taxon>eudicotyledons</taxon>
        <taxon>Gunneridae</taxon>
        <taxon>Pentapetalae</taxon>
        <taxon>rosids</taxon>
        <taxon>fabids</taxon>
        <taxon>Fabales</taxon>
        <taxon>Fabaceae</taxon>
        <taxon>Papilionoideae</taxon>
        <taxon>50 kb inversion clade</taxon>
        <taxon>NPAAA clade</taxon>
        <taxon>indigoferoid/millettioid clade</taxon>
        <taxon>Phaseoleae</taxon>
        <taxon>Cajanus</taxon>
    </lineage>
</organism>